<organism evidence="5 6">
    <name type="scientific">Agromyces bracchium</name>
    <dbReference type="NCBI Taxonomy" id="88376"/>
    <lineage>
        <taxon>Bacteria</taxon>
        <taxon>Bacillati</taxon>
        <taxon>Actinomycetota</taxon>
        <taxon>Actinomycetes</taxon>
        <taxon>Micrococcales</taxon>
        <taxon>Microbacteriaceae</taxon>
        <taxon>Agromyces</taxon>
    </lineage>
</organism>
<comment type="caution">
    <text evidence="5">The sequence shown here is derived from an EMBL/GenBank/DDBJ whole genome shotgun (WGS) entry which is preliminary data.</text>
</comment>
<evidence type="ECO:0000313" key="6">
    <source>
        <dbReference type="Proteomes" id="UP000433071"/>
    </source>
</evidence>
<dbReference type="InterPro" id="IPR003593">
    <property type="entry name" value="AAA+_ATPase"/>
</dbReference>
<dbReference type="GO" id="GO:0055052">
    <property type="term" value="C:ATP-binding cassette (ABC) transporter complex, substrate-binding subunit-containing"/>
    <property type="evidence" value="ECO:0007669"/>
    <property type="project" value="TreeGrafter"/>
</dbReference>
<dbReference type="SUPFAM" id="SSF50331">
    <property type="entry name" value="MOP-like"/>
    <property type="match status" value="1"/>
</dbReference>
<dbReference type="InterPro" id="IPR017871">
    <property type="entry name" value="ABC_transporter-like_CS"/>
</dbReference>
<dbReference type="Pfam" id="PF08402">
    <property type="entry name" value="TOBE_2"/>
    <property type="match status" value="1"/>
</dbReference>
<evidence type="ECO:0000256" key="2">
    <source>
        <dbReference type="ARBA" id="ARBA00022741"/>
    </source>
</evidence>
<accession>A0A6I3M584</accession>
<dbReference type="Pfam" id="PF00005">
    <property type="entry name" value="ABC_tran"/>
    <property type="match status" value="1"/>
</dbReference>
<dbReference type="PANTHER" id="PTHR43875:SF14">
    <property type="entry name" value="ABC TRANSPORTER ATP-BINDING PROTEIN"/>
    <property type="match status" value="1"/>
</dbReference>
<dbReference type="GO" id="GO:0005524">
    <property type="term" value="F:ATP binding"/>
    <property type="evidence" value="ECO:0007669"/>
    <property type="project" value="UniProtKB-KW"/>
</dbReference>
<dbReference type="PANTHER" id="PTHR43875">
    <property type="entry name" value="MALTODEXTRIN IMPORT ATP-BINDING PROTEIN MSMX"/>
    <property type="match status" value="1"/>
</dbReference>
<sequence length="407" mass="43790">MAPARSAGALVEATLDPEYKDRRRRPAVTTTADMTEARGGGRLVVDGLEKHYRLDGAEVPVVKGVSFTIEPGTFTSLLGPSGCGKTTTLRCVAGLETSDGGVISLDGRVLSTGSEHVSPDKRDVGMVFQNYAIWPHMSVFANAVFPLQVSAGKLPKKQARQRAMEALELVQLDAYAHRPATALSGGQQQRLALARALAHRPRLLLLDEPLSNLDAKLRDTMRNELRSLQQRLGITALYVTHDQSEALSMSDRVAVMNGGRIVQEAAPKELYFAPADRFVADFVGRVNLIPAVVRDRDANGDALVEAFGTKLVTPCPAGSGTGAEVTVTIRPESVRWHEASVDRPNLLAARVARVEFLGEIVEYEAEIVHEQTTVGRIVARGAPMDSPAEGSSVFLELAPQACRVLAA</sequence>
<dbReference type="FunFam" id="3.40.50.300:FF:000042">
    <property type="entry name" value="Maltose/maltodextrin ABC transporter, ATP-binding protein"/>
    <property type="match status" value="1"/>
</dbReference>
<keyword evidence="1" id="KW-0813">Transport</keyword>
<dbReference type="InterPro" id="IPR013611">
    <property type="entry name" value="Transp-assoc_OB_typ2"/>
</dbReference>
<dbReference type="Gene3D" id="3.40.50.300">
    <property type="entry name" value="P-loop containing nucleotide triphosphate hydrolases"/>
    <property type="match status" value="1"/>
</dbReference>
<dbReference type="EMBL" id="WMLB01000006">
    <property type="protein sequence ID" value="MTH67272.1"/>
    <property type="molecule type" value="Genomic_DNA"/>
</dbReference>
<feature type="domain" description="ABC transporter" evidence="4">
    <location>
        <begin position="43"/>
        <end position="283"/>
    </location>
</feature>
<dbReference type="PROSITE" id="PS00211">
    <property type="entry name" value="ABC_TRANSPORTER_1"/>
    <property type="match status" value="1"/>
</dbReference>
<dbReference type="GO" id="GO:0140359">
    <property type="term" value="F:ABC-type transporter activity"/>
    <property type="evidence" value="ECO:0007669"/>
    <property type="project" value="UniProtKB-ARBA"/>
</dbReference>
<keyword evidence="2" id="KW-0547">Nucleotide-binding</keyword>
<evidence type="ECO:0000313" key="5">
    <source>
        <dbReference type="EMBL" id="MTH67272.1"/>
    </source>
</evidence>
<proteinExistence type="predicted"/>
<protein>
    <submittedName>
        <fullName evidence="5">ATP-binding cassette domain-containing protein</fullName>
    </submittedName>
</protein>
<keyword evidence="6" id="KW-1185">Reference proteome</keyword>
<dbReference type="Gene3D" id="2.40.50.100">
    <property type="match status" value="1"/>
</dbReference>
<gene>
    <name evidence="5" type="ORF">GJ743_02660</name>
</gene>
<evidence type="ECO:0000256" key="3">
    <source>
        <dbReference type="ARBA" id="ARBA00022840"/>
    </source>
</evidence>
<keyword evidence="3 5" id="KW-0067">ATP-binding</keyword>
<dbReference type="Proteomes" id="UP000433071">
    <property type="component" value="Unassembled WGS sequence"/>
</dbReference>
<dbReference type="GO" id="GO:0016887">
    <property type="term" value="F:ATP hydrolysis activity"/>
    <property type="evidence" value="ECO:0007669"/>
    <property type="project" value="InterPro"/>
</dbReference>
<dbReference type="PROSITE" id="PS50893">
    <property type="entry name" value="ABC_TRANSPORTER_2"/>
    <property type="match status" value="1"/>
</dbReference>
<dbReference type="InterPro" id="IPR027417">
    <property type="entry name" value="P-loop_NTPase"/>
</dbReference>
<dbReference type="SMART" id="SM00382">
    <property type="entry name" value="AAA"/>
    <property type="match status" value="1"/>
</dbReference>
<dbReference type="SUPFAM" id="SSF52540">
    <property type="entry name" value="P-loop containing nucleoside triphosphate hydrolases"/>
    <property type="match status" value="1"/>
</dbReference>
<dbReference type="OrthoDB" id="9802264at2"/>
<reference evidence="5 6" key="1">
    <citation type="submission" date="2019-11" db="EMBL/GenBank/DDBJ databases">
        <title>Agromyces kandeliae sp. nov., isolated from mangrove soil.</title>
        <authorList>
            <person name="Wang R."/>
        </authorList>
    </citation>
    <scope>NUCLEOTIDE SEQUENCE [LARGE SCALE GENOMIC DNA]</scope>
    <source>
        <strain evidence="5 6">JCM 11433</strain>
    </source>
</reference>
<evidence type="ECO:0000259" key="4">
    <source>
        <dbReference type="PROSITE" id="PS50893"/>
    </source>
</evidence>
<name>A0A6I3M584_9MICO</name>
<dbReference type="InterPro" id="IPR047641">
    <property type="entry name" value="ABC_transpr_MalK/UgpC-like"/>
</dbReference>
<evidence type="ECO:0000256" key="1">
    <source>
        <dbReference type="ARBA" id="ARBA00022448"/>
    </source>
</evidence>
<dbReference type="AlphaFoldDB" id="A0A6I3M584"/>
<dbReference type="InterPro" id="IPR003439">
    <property type="entry name" value="ABC_transporter-like_ATP-bd"/>
</dbReference>
<dbReference type="InterPro" id="IPR008995">
    <property type="entry name" value="Mo/tungstate-bd_C_term_dom"/>
</dbReference>